<dbReference type="Proteomes" id="UP001218188">
    <property type="component" value="Unassembled WGS sequence"/>
</dbReference>
<feature type="transmembrane region" description="Helical" evidence="6">
    <location>
        <begin position="136"/>
        <end position="160"/>
    </location>
</feature>
<feature type="transmembrane region" description="Helical" evidence="6">
    <location>
        <begin position="278"/>
        <end position="301"/>
    </location>
</feature>
<feature type="transmembrane region" description="Helical" evidence="6">
    <location>
        <begin position="321"/>
        <end position="345"/>
    </location>
</feature>
<dbReference type="InterPro" id="IPR036259">
    <property type="entry name" value="MFS_trans_sf"/>
</dbReference>
<dbReference type="PANTHER" id="PTHR43791">
    <property type="entry name" value="PERMEASE-RELATED"/>
    <property type="match status" value="1"/>
</dbReference>
<keyword evidence="5 6" id="KW-0472">Membrane</keyword>
<reference evidence="8" key="1">
    <citation type="submission" date="2023-03" db="EMBL/GenBank/DDBJ databases">
        <title>Massive genome expansion in bonnet fungi (Mycena s.s.) driven by repeated elements and novel gene families across ecological guilds.</title>
        <authorList>
            <consortium name="Lawrence Berkeley National Laboratory"/>
            <person name="Harder C.B."/>
            <person name="Miyauchi S."/>
            <person name="Viragh M."/>
            <person name="Kuo A."/>
            <person name="Thoen E."/>
            <person name="Andreopoulos B."/>
            <person name="Lu D."/>
            <person name="Skrede I."/>
            <person name="Drula E."/>
            <person name="Henrissat B."/>
            <person name="Morin E."/>
            <person name="Kohler A."/>
            <person name="Barry K."/>
            <person name="LaButti K."/>
            <person name="Morin E."/>
            <person name="Salamov A."/>
            <person name="Lipzen A."/>
            <person name="Mereny Z."/>
            <person name="Hegedus B."/>
            <person name="Baldrian P."/>
            <person name="Stursova M."/>
            <person name="Weitz H."/>
            <person name="Taylor A."/>
            <person name="Grigoriev I.V."/>
            <person name="Nagy L.G."/>
            <person name="Martin F."/>
            <person name="Kauserud H."/>
        </authorList>
    </citation>
    <scope>NUCLEOTIDE SEQUENCE</scope>
    <source>
        <strain evidence="8">CBHHK200</strain>
    </source>
</reference>
<dbReference type="SUPFAM" id="SSF103473">
    <property type="entry name" value="MFS general substrate transporter"/>
    <property type="match status" value="1"/>
</dbReference>
<evidence type="ECO:0000313" key="9">
    <source>
        <dbReference type="Proteomes" id="UP001218188"/>
    </source>
</evidence>
<feature type="domain" description="Major facilitator superfamily (MFS) profile" evidence="7">
    <location>
        <begin position="20"/>
        <end position="473"/>
    </location>
</feature>
<name>A0AAD6TFX5_9AGAR</name>
<accession>A0AAD6TFX5</accession>
<dbReference type="PANTHER" id="PTHR43791:SF23">
    <property type="entry name" value="MAJOR FACILITATOR SUPERFAMILY (MFS) PROFILE DOMAIN-CONTAINING PROTEIN"/>
    <property type="match status" value="1"/>
</dbReference>
<feature type="transmembrane region" description="Helical" evidence="6">
    <location>
        <begin position="417"/>
        <end position="436"/>
    </location>
</feature>
<evidence type="ECO:0000256" key="1">
    <source>
        <dbReference type="ARBA" id="ARBA00004141"/>
    </source>
</evidence>
<keyword evidence="3 6" id="KW-0812">Transmembrane</keyword>
<dbReference type="Pfam" id="PF07690">
    <property type="entry name" value="MFS_1"/>
    <property type="match status" value="1"/>
</dbReference>
<comment type="caution">
    <text evidence="8">The sequence shown here is derived from an EMBL/GenBank/DDBJ whole genome shotgun (WGS) entry which is preliminary data.</text>
</comment>
<dbReference type="Gene3D" id="1.20.1250.20">
    <property type="entry name" value="MFS general substrate transporter like domains"/>
    <property type="match status" value="1"/>
</dbReference>
<comment type="subcellular location">
    <subcellularLocation>
        <location evidence="1">Membrane</location>
        <topology evidence="1">Multi-pass membrane protein</topology>
    </subcellularLocation>
</comment>
<keyword evidence="4 6" id="KW-1133">Transmembrane helix</keyword>
<dbReference type="FunFam" id="1.20.1250.20:FF:000057">
    <property type="entry name" value="MFS general substrate transporter"/>
    <property type="match status" value="1"/>
</dbReference>
<evidence type="ECO:0000256" key="4">
    <source>
        <dbReference type="ARBA" id="ARBA00022989"/>
    </source>
</evidence>
<feature type="transmembrane region" description="Helical" evidence="6">
    <location>
        <begin position="205"/>
        <end position="227"/>
    </location>
</feature>
<feature type="transmembrane region" description="Helical" evidence="6">
    <location>
        <begin position="111"/>
        <end position="130"/>
    </location>
</feature>
<evidence type="ECO:0000259" key="7">
    <source>
        <dbReference type="PROSITE" id="PS50850"/>
    </source>
</evidence>
<evidence type="ECO:0000256" key="2">
    <source>
        <dbReference type="ARBA" id="ARBA00022448"/>
    </source>
</evidence>
<dbReference type="InterPro" id="IPR020846">
    <property type="entry name" value="MFS_dom"/>
</dbReference>
<dbReference type="EMBL" id="JARJCM010000004">
    <property type="protein sequence ID" value="KAJ7045874.1"/>
    <property type="molecule type" value="Genomic_DNA"/>
</dbReference>
<dbReference type="AlphaFoldDB" id="A0AAD6TFX5"/>
<dbReference type="InterPro" id="IPR011701">
    <property type="entry name" value="MFS"/>
</dbReference>
<feature type="transmembrane region" description="Helical" evidence="6">
    <location>
        <begin position="357"/>
        <end position="378"/>
    </location>
</feature>
<evidence type="ECO:0000313" key="8">
    <source>
        <dbReference type="EMBL" id="KAJ7045874.1"/>
    </source>
</evidence>
<evidence type="ECO:0000256" key="6">
    <source>
        <dbReference type="SAM" id="Phobius"/>
    </source>
</evidence>
<gene>
    <name evidence="8" type="ORF">C8F04DRAFT_1206628</name>
</gene>
<feature type="transmembrane region" description="Helical" evidence="6">
    <location>
        <begin position="172"/>
        <end position="193"/>
    </location>
</feature>
<evidence type="ECO:0000256" key="3">
    <source>
        <dbReference type="ARBA" id="ARBA00022692"/>
    </source>
</evidence>
<feature type="transmembrane region" description="Helical" evidence="6">
    <location>
        <begin position="448"/>
        <end position="469"/>
    </location>
</feature>
<sequence length="500" mass="54339">MGSPDKKRDASFEESRSVGPVGALVIPPSLVALSPNELARIGRKATLKIDLLVMPALIIMYILNFLDRQNIAAAKLAALTTDLKLTAVQYQSCISLLFVGYILVGKISRPATYICAAVALWGVISAATGAVQSFTGLLLCRFFLGFVEAIFFPGALYYLSMFYNRKQYTFRVALLYSGSQLGNAFGGLLAVGILKANGAHGIEGWRWLFIVEGAATVGIAFLLMFVLPNSVATVTGLSAIECDWLARNFESDQGQRDDKDELSGWQAFKMAATDPKTYLLMGTLHMTYVAAAVTSFFPSVVSTLGYSRNITYVLTAPPSVSLIFMACGKLTPGSRYLLCVVIMIASSIHSDRTQERYWHIVVPLVFTTIANIIAISTLNTAARYVSMMLMPGSFYGATVVILSWVSGSLTQPAVKRAAGIAFINAVSNTPNIWTPYLYTNPPRYVDAFSVNLAASVLAILFATATMVYLKRQNARLDRGLDLRASAPTEQQQAAGFRYII</sequence>
<organism evidence="8 9">
    <name type="scientific">Mycena alexandri</name>
    <dbReference type="NCBI Taxonomy" id="1745969"/>
    <lineage>
        <taxon>Eukaryota</taxon>
        <taxon>Fungi</taxon>
        <taxon>Dikarya</taxon>
        <taxon>Basidiomycota</taxon>
        <taxon>Agaricomycotina</taxon>
        <taxon>Agaricomycetes</taxon>
        <taxon>Agaricomycetidae</taxon>
        <taxon>Agaricales</taxon>
        <taxon>Marasmiineae</taxon>
        <taxon>Mycenaceae</taxon>
        <taxon>Mycena</taxon>
    </lineage>
</organism>
<feature type="transmembrane region" description="Helical" evidence="6">
    <location>
        <begin position="49"/>
        <end position="66"/>
    </location>
</feature>
<dbReference type="PROSITE" id="PS50850">
    <property type="entry name" value="MFS"/>
    <property type="match status" value="1"/>
</dbReference>
<proteinExistence type="predicted"/>
<evidence type="ECO:0000256" key="5">
    <source>
        <dbReference type="ARBA" id="ARBA00023136"/>
    </source>
</evidence>
<dbReference type="GO" id="GO:0022857">
    <property type="term" value="F:transmembrane transporter activity"/>
    <property type="evidence" value="ECO:0007669"/>
    <property type="project" value="InterPro"/>
</dbReference>
<protein>
    <submittedName>
        <fullName evidence="8">Major facilitator superfamily domain-containing protein</fullName>
    </submittedName>
</protein>
<keyword evidence="2" id="KW-0813">Transport</keyword>
<feature type="transmembrane region" description="Helical" evidence="6">
    <location>
        <begin position="384"/>
        <end position="405"/>
    </location>
</feature>
<dbReference type="GO" id="GO:0016020">
    <property type="term" value="C:membrane"/>
    <property type="evidence" value="ECO:0007669"/>
    <property type="project" value="UniProtKB-SubCell"/>
</dbReference>
<keyword evidence="9" id="KW-1185">Reference proteome</keyword>
<feature type="transmembrane region" description="Helical" evidence="6">
    <location>
        <begin position="86"/>
        <end position="104"/>
    </location>
</feature>